<dbReference type="AlphaFoldDB" id="A0A4C1X6S0"/>
<gene>
    <name evidence="1" type="ORF">EVAR_82604_1</name>
</gene>
<evidence type="ECO:0000313" key="1">
    <source>
        <dbReference type="EMBL" id="GBP57967.1"/>
    </source>
</evidence>
<proteinExistence type="predicted"/>
<accession>A0A4C1X6S0</accession>
<organism evidence="1 2">
    <name type="scientific">Eumeta variegata</name>
    <name type="common">Bagworm moth</name>
    <name type="synonym">Eumeta japonica</name>
    <dbReference type="NCBI Taxonomy" id="151549"/>
    <lineage>
        <taxon>Eukaryota</taxon>
        <taxon>Metazoa</taxon>
        <taxon>Ecdysozoa</taxon>
        <taxon>Arthropoda</taxon>
        <taxon>Hexapoda</taxon>
        <taxon>Insecta</taxon>
        <taxon>Pterygota</taxon>
        <taxon>Neoptera</taxon>
        <taxon>Endopterygota</taxon>
        <taxon>Lepidoptera</taxon>
        <taxon>Glossata</taxon>
        <taxon>Ditrysia</taxon>
        <taxon>Tineoidea</taxon>
        <taxon>Psychidae</taxon>
        <taxon>Oiketicinae</taxon>
        <taxon>Eumeta</taxon>
    </lineage>
</organism>
<name>A0A4C1X6S0_EUMVA</name>
<keyword evidence="2" id="KW-1185">Reference proteome</keyword>
<dbReference type="EMBL" id="BGZK01000724">
    <property type="protein sequence ID" value="GBP57967.1"/>
    <property type="molecule type" value="Genomic_DNA"/>
</dbReference>
<reference evidence="1 2" key="1">
    <citation type="journal article" date="2019" name="Commun. Biol.">
        <title>The bagworm genome reveals a unique fibroin gene that provides high tensile strength.</title>
        <authorList>
            <person name="Kono N."/>
            <person name="Nakamura H."/>
            <person name="Ohtoshi R."/>
            <person name="Tomita M."/>
            <person name="Numata K."/>
            <person name="Arakawa K."/>
        </authorList>
    </citation>
    <scope>NUCLEOTIDE SEQUENCE [LARGE SCALE GENOMIC DNA]</scope>
</reference>
<dbReference type="Proteomes" id="UP000299102">
    <property type="component" value="Unassembled WGS sequence"/>
</dbReference>
<protein>
    <submittedName>
        <fullName evidence="1">Uncharacterized protein</fullName>
    </submittedName>
</protein>
<sequence>MESFQARCYNCKLDRNQNQERDRNVNGNDTGIRPKRQTRSCTYLRLRAVYRGTAPPPDRGTGPTLRAVGQQGFRSRPLRAAKVYVAAYVVRFITLSELCSGRGRAPGEAVLRASAGDGAVAARGPGCVLPVALSLSHPIVRNLVVIIKSILKFMNLDIVFAQLQYTDTSRPANNQRKLARET</sequence>
<comment type="caution">
    <text evidence="1">The sequence shown here is derived from an EMBL/GenBank/DDBJ whole genome shotgun (WGS) entry which is preliminary data.</text>
</comment>
<evidence type="ECO:0000313" key="2">
    <source>
        <dbReference type="Proteomes" id="UP000299102"/>
    </source>
</evidence>